<dbReference type="InterPro" id="IPR043128">
    <property type="entry name" value="Rev_trsase/Diguanyl_cyclase"/>
</dbReference>
<proteinExistence type="predicted"/>
<evidence type="ECO:0000313" key="2">
    <source>
        <dbReference type="EMBL" id="KAF4742146.1"/>
    </source>
</evidence>
<feature type="non-terminal residue" evidence="2">
    <location>
        <position position="1"/>
    </location>
</feature>
<comment type="caution">
    <text evidence="2">The sequence shown here is derived from an EMBL/GenBank/DDBJ whole genome shotgun (WGS) entry which is preliminary data.</text>
</comment>
<evidence type="ECO:0000259" key="1">
    <source>
        <dbReference type="PROSITE" id="PS50878"/>
    </source>
</evidence>
<dbReference type="PROSITE" id="PS50878">
    <property type="entry name" value="RT_POL"/>
    <property type="match status" value="1"/>
</dbReference>
<feature type="non-terminal residue" evidence="2">
    <location>
        <position position="250"/>
    </location>
</feature>
<protein>
    <recommendedName>
        <fullName evidence="1">Reverse transcriptase domain-containing protein</fullName>
    </recommendedName>
</protein>
<reference evidence="2 3" key="1">
    <citation type="submission" date="2020-04" db="EMBL/GenBank/DDBJ databases">
        <title>Perkinsus olseni comparative genomics.</title>
        <authorList>
            <person name="Bogema D.R."/>
        </authorList>
    </citation>
    <scope>NUCLEOTIDE SEQUENCE [LARGE SCALE GENOMIC DNA]</scope>
    <source>
        <strain evidence="2">ATCC PRA-205</strain>
    </source>
</reference>
<dbReference type="InterPro" id="IPR043502">
    <property type="entry name" value="DNA/RNA_pol_sf"/>
</dbReference>
<accession>A0A7J6TCL6</accession>
<dbReference type="Gene3D" id="3.30.70.270">
    <property type="match status" value="1"/>
</dbReference>
<evidence type="ECO:0000313" key="3">
    <source>
        <dbReference type="Proteomes" id="UP000574390"/>
    </source>
</evidence>
<name>A0A7J6TCL6_PEROL</name>
<gene>
    <name evidence="2" type="ORF">FOZ62_015344</name>
</gene>
<dbReference type="Gene3D" id="3.10.10.10">
    <property type="entry name" value="HIV Type 1 Reverse Transcriptase, subunit A, domain 1"/>
    <property type="match status" value="1"/>
</dbReference>
<sequence length="250" mass="27803">RRRPPVDDAIIHEKLTQMCSLGKAAKSADKDVIVVCQPVLIDKWDSSSGTSKPRTHPIDEAELKSRYRLTIDSRPLNNLKLQCDSSHKYFYVPTEPSPQDGCAKGNEEHVYKQYQRGATVLLRDIPGSHLGFWSKVDLEDAYGTLRVPDQLSRLFGTVSTCPNTGRQCVWSLRTLAQGWRWAPLIFQVAMTTIIEEDINPALAAAGLKATVIHVQDDVLISSSDIETGHKAWVIVSDILHRKGGFIVNAS</sequence>
<dbReference type="AlphaFoldDB" id="A0A7J6TCL6"/>
<organism evidence="2 3">
    <name type="scientific">Perkinsus olseni</name>
    <name type="common">Perkinsus atlanticus</name>
    <dbReference type="NCBI Taxonomy" id="32597"/>
    <lineage>
        <taxon>Eukaryota</taxon>
        <taxon>Sar</taxon>
        <taxon>Alveolata</taxon>
        <taxon>Perkinsozoa</taxon>
        <taxon>Perkinsea</taxon>
        <taxon>Perkinsida</taxon>
        <taxon>Perkinsidae</taxon>
        <taxon>Perkinsus</taxon>
    </lineage>
</organism>
<dbReference type="Pfam" id="PF00078">
    <property type="entry name" value="RVT_1"/>
    <property type="match status" value="1"/>
</dbReference>
<dbReference type="Proteomes" id="UP000574390">
    <property type="component" value="Unassembled WGS sequence"/>
</dbReference>
<dbReference type="SUPFAM" id="SSF56672">
    <property type="entry name" value="DNA/RNA polymerases"/>
    <property type="match status" value="1"/>
</dbReference>
<feature type="domain" description="Reverse transcriptase" evidence="1">
    <location>
        <begin position="1"/>
        <end position="250"/>
    </location>
</feature>
<dbReference type="EMBL" id="JABANM010008713">
    <property type="protein sequence ID" value="KAF4742146.1"/>
    <property type="molecule type" value="Genomic_DNA"/>
</dbReference>
<dbReference type="InterPro" id="IPR000477">
    <property type="entry name" value="RT_dom"/>
</dbReference>